<sequence length="197" mass="21770">MQLWQSTIVGLISLILGGHYTGFWALPKLSIQQEDTERFSCRHFLPTLFDQSPPQADNPLLKVASLRAAQFLESRNYGVMRGNESESSPSTNSDSVYRLASVSKLFTVLEGHILAEKGVISWNDPVDKYLPHFRIRLDKSSNPGPSSTSITLFQLAQGWDAIGRRGMWPTGPRISLALGLHQQTGCHSQSTGLFSAP</sequence>
<feature type="transmembrane region" description="Helical" evidence="2">
    <location>
        <begin position="6"/>
        <end position="26"/>
    </location>
</feature>
<evidence type="ECO:0000256" key="1">
    <source>
        <dbReference type="ARBA" id="ARBA00038473"/>
    </source>
</evidence>
<dbReference type="InterPro" id="IPR001466">
    <property type="entry name" value="Beta-lactam-related"/>
</dbReference>
<keyword evidence="5" id="KW-1185">Reference proteome</keyword>
<protein>
    <recommendedName>
        <fullName evidence="3">Beta-lactamase-related domain-containing protein</fullName>
    </recommendedName>
</protein>
<dbReference type="InterPro" id="IPR051478">
    <property type="entry name" value="Beta-lactamase-like_AB/R"/>
</dbReference>
<comment type="similarity">
    <text evidence="1">Belongs to the beta-lactamase family.</text>
</comment>
<dbReference type="Pfam" id="PF00144">
    <property type="entry name" value="Beta-lactamase"/>
    <property type="match status" value="1"/>
</dbReference>
<dbReference type="EMBL" id="JARKIB010000254">
    <property type="protein sequence ID" value="KAJ7719297.1"/>
    <property type="molecule type" value="Genomic_DNA"/>
</dbReference>
<dbReference type="Proteomes" id="UP001215598">
    <property type="component" value="Unassembled WGS sequence"/>
</dbReference>
<reference evidence="4" key="1">
    <citation type="submission" date="2023-03" db="EMBL/GenBank/DDBJ databases">
        <title>Massive genome expansion in bonnet fungi (Mycena s.s.) driven by repeated elements and novel gene families across ecological guilds.</title>
        <authorList>
            <consortium name="Lawrence Berkeley National Laboratory"/>
            <person name="Harder C.B."/>
            <person name="Miyauchi S."/>
            <person name="Viragh M."/>
            <person name="Kuo A."/>
            <person name="Thoen E."/>
            <person name="Andreopoulos B."/>
            <person name="Lu D."/>
            <person name="Skrede I."/>
            <person name="Drula E."/>
            <person name="Henrissat B."/>
            <person name="Morin E."/>
            <person name="Kohler A."/>
            <person name="Barry K."/>
            <person name="LaButti K."/>
            <person name="Morin E."/>
            <person name="Salamov A."/>
            <person name="Lipzen A."/>
            <person name="Mereny Z."/>
            <person name="Hegedus B."/>
            <person name="Baldrian P."/>
            <person name="Stursova M."/>
            <person name="Weitz H."/>
            <person name="Taylor A."/>
            <person name="Grigoriev I.V."/>
            <person name="Nagy L.G."/>
            <person name="Martin F."/>
            <person name="Kauserud H."/>
        </authorList>
    </citation>
    <scope>NUCLEOTIDE SEQUENCE</scope>
    <source>
        <strain evidence="4">CBHHK182m</strain>
    </source>
</reference>
<keyword evidence="2" id="KW-0812">Transmembrane</keyword>
<keyword evidence="2" id="KW-0472">Membrane</keyword>
<evidence type="ECO:0000313" key="5">
    <source>
        <dbReference type="Proteomes" id="UP001215598"/>
    </source>
</evidence>
<dbReference type="PANTHER" id="PTHR22935:SF95">
    <property type="entry name" value="BETA-LACTAMASE-LIKE 1-RELATED"/>
    <property type="match status" value="1"/>
</dbReference>
<organism evidence="4 5">
    <name type="scientific">Mycena metata</name>
    <dbReference type="NCBI Taxonomy" id="1033252"/>
    <lineage>
        <taxon>Eukaryota</taxon>
        <taxon>Fungi</taxon>
        <taxon>Dikarya</taxon>
        <taxon>Basidiomycota</taxon>
        <taxon>Agaricomycotina</taxon>
        <taxon>Agaricomycetes</taxon>
        <taxon>Agaricomycetidae</taxon>
        <taxon>Agaricales</taxon>
        <taxon>Marasmiineae</taxon>
        <taxon>Mycenaceae</taxon>
        <taxon>Mycena</taxon>
    </lineage>
</organism>
<proteinExistence type="inferred from homology"/>
<dbReference type="PANTHER" id="PTHR22935">
    <property type="entry name" value="PENICILLIN-BINDING PROTEIN"/>
    <property type="match status" value="1"/>
</dbReference>
<feature type="domain" description="Beta-lactamase-related" evidence="3">
    <location>
        <begin position="83"/>
        <end position="156"/>
    </location>
</feature>
<dbReference type="Gene3D" id="3.40.710.10">
    <property type="entry name" value="DD-peptidase/beta-lactamase superfamily"/>
    <property type="match status" value="1"/>
</dbReference>
<dbReference type="AlphaFoldDB" id="A0AAD7MIP9"/>
<evidence type="ECO:0000313" key="4">
    <source>
        <dbReference type="EMBL" id="KAJ7719297.1"/>
    </source>
</evidence>
<dbReference type="SUPFAM" id="SSF56601">
    <property type="entry name" value="beta-lactamase/transpeptidase-like"/>
    <property type="match status" value="1"/>
</dbReference>
<comment type="caution">
    <text evidence="4">The sequence shown here is derived from an EMBL/GenBank/DDBJ whole genome shotgun (WGS) entry which is preliminary data.</text>
</comment>
<evidence type="ECO:0000256" key="2">
    <source>
        <dbReference type="SAM" id="Phobius"/>
    </source>
</evidence>
<keyword evidence="2" id="KW-1133">Transmembrane helix</keyword>
<gene>
    <name evidence="4" type="ORF">B0H16DRAFT_1475034</name>
</gene>
<name>A0AAD7MIP9_9AGAR</name>
<evidence type="ECO:0000259" key="3">
    <source>
        <dbReference type="Pfam" id="PF00144"/>
    </source>
</evidence>
<dbReference type="InterPro" id="IPR012338">
    <property type="entry name" value="Beta-lactam/transpept-like"/>
</dbReference>
<accession>A0AAD7MIP9</accession>